<evidence type="ECO:0000313" key="3">
    <source>
        <dbReference type="Proteomes" id="UP001287286"/>
    </source>
</evidence>
<dbReference type="EMBL" id="JAWRVI010000106">
    <property type="protein sequence ID" value="KAK4077198.1"/>
    <property type="molecule type" value="Genomic_DNA"/>
</dbReference>
<feature type="compositionally biased region" description="Basic residues" evidence="1">
    <location>
        <begin position="278"/>
        <end position="291"/>
    </location>
</feature>
<protein>
    <recommendedName>
        <fullName evidence="4">RGS domain-containing protein</fullName>
    </recommendedName>
</protein>
<dbReference type="InterPro" id="IPR044926">
    <property type="entry name" value="RGS_subdomain_2"/>
</dbReference>
<evidence type="ECO:0000256" key="1">
    <source>
        <dbReference type="SAM" id="MobiDB-lite"/>
    </source>
</evidence>
<accession>A0ABR0BHV8</accession>
<sequence>MLKARNIFEVRRHEAWPSLHAAVSSISATCSLGLRAGTRHCTKVVGAGVTWHLFSANTIVTTDPWSRSNIQSGPAHADGLLLDGCTASSPPSKSAFGLSLTRCSAQIRRWENLRSARRPQEFSSASSTMIATPPTRFPAVELGCFHCRYASLYEQPTAEMSASPRSVEQARGVWVKLMQMYITSSAPRQVNIPSRVRDCLLSKPYDPLPPHPSELTEVCRIIYELMDDSLLIPFLQSAAQGQIACSSEERDCPTGRPSPATAAAISGETHNHLGFSSLRRRRGSHRKQQHNRFREWGR</sequence>
<proteinExistence type="predicted"/>
<comment type="caution">
    <text evidence="2">The sequence shown here is derived from an EMBL/GenBank/DDBJ whole genome shotgun (WGS) entry which is preliminary data.</text>
</comment>
<evidence type="ECO:0008006" key="4">
    <source>
        <dbReference type="Google" id="ProtNLM"/>
    </source>
</evidence>
<evidence type="ECO:0000313" key="2">
    <source>
        <dbReference type="EMBL" id="KAK4077198.1"/>
    </source>
</evidence>
<dbReference type="SUPFAM" id="SSF48097">
    <property type="entry name" value="Regulator of G-protein signaling, RGS"/>
    <property type="match status" value="1"/>
</dbReference>
<name>A0ABR0BHV8_PURLI</name>
<dbReference type="Proteomes" id="UP001287286">
    <property type="component" value="Unassembled WGS sequence"/>
</dbReference>
<gene>
    <name evidence="2" type="ORF">Purlil1_12471</name>
</gene>
<reference evidence="2 3" key="1">
    <citation type="journal article" date="2024" name="Microbiol. Resour. Announc.">
        <title>Genome annotations for the ascomycete fungi Trichoderma harzianum, Trichoderma aggressivum, and Purpureocillium lilacinum.</title>
        <authorList>
            <person name="Beijen E.P.W."/>
            <person name="Ohm R.A."/>
        </authorList>
    </citation>
    <scope>NUCLEOTIDE SEQUENCE [LARGE SCALE GENOMIC DNA]</scope>
    <source>
        <strain evidence="2 3">CBS 150709</strain>
    </source>
</reference>
<feature type="region of interest" description="Disordered" evidence="1">
    <location>
        <begin position="248"/>
        <end position="267"/>
    </location>
</feature>
<dbReference type="Gene3D" id="1.10.167.10">
    <property type="entry name" value="Regulator of G-protein Signalling 4, domain 2"/>
    <property type="match status" value="1"/>
</dbReference>
<organism evidence="2 3">
    <name type="scientific">Purpureocillium lilacinum</name>
    <name type="common">Paecilomyces lilacinus</name>
    <dbReference type="NCBI Taxonomy" id="33203"/>
    <lineage>
        <taxon>Eukaryota</taxon>
        <taxon>Fungi</taxon>
        <taxon>Dikarya</taxon>
        <taxon>Ascomycota</taxon>
        <taxon>Pezizomycotina</taxon>
        <taxon>Sordariomycetes</taxon>
        <taxon>Hypocreomycetidae</taxon>
        <taxon>Hypocreales</taxon>
        <taxon>Ophiocordycipitaceae</taxon>
        <taxon>Purpureocillium</taxon>
    </lineage>
</organism>
<feature type="region of interest" description="Disordered" evidence="1">
    <location>
        <begin position="274"/>
        <end position="298"/>
    </location>
</feature>
<keyword evidence="3" id="KW-1185">Reference proteome</keyword>
<dbReference type="InterPro" id="IPR036305">
    <property type="entry name" value="RGS_sf"/>
</dbReference>